<comment type="similarity">
    <text evidence="1">In the C-terminal section; belongs to the transposase 35 family.</text>
</comment>
<evidence type="ECO:0000256" key="2">
    <source>
        <dbReference type="ARBA" id="ARBA00022578"/>
    </source>
</evidence>
<dbReference type="Pfam" id="PF01385">
    <property type="entry name" value="OrfB_IS605"/>
    <property type="match status" value="1"/>
</dbReference>
<keyword evidence="3" id="KW-0238">DNA-binding</keyword>
<dbReference type="RefSeq" id="WP_226594825.1">
    <property type="nucleotide sequence ID" value="NZ_BLAY01000443.1"/>
</dbReference>
<evidence type="ECO:0000313" key="8">
    <source>
        <dbReference type="Proteomes" id="UP001050975"/>
    </source>
</evidence>
<name>A0AAV3XU68_9CYAN</name>
<dbReference type="GO" id="GO:0006310">
    <property type="term" value="P:DNA recombination"/>
    <property type="evidence" value="ECO:0007669"/>
    <property type="project" value="UniProtKB-KW"/>
</dbReference>
<proteinExistence type="inferred from homology"/>
<evidence type="ECO:0000256" key="1">
    <source>
        <dbReference type="ARBA" id="ARBA00008761"/>
    </source>
</evidence>
<dbReference type="Pfam" id="PF07282">
    <property type="entry name" value="Cas12f1-like_TNB"/>
    <property type="match status" value="1"/>
</dbReference>
<dbReference type="Proteomes" id="UP001050975">
    <property type="component" value="Unassembled WGS sequence"/>
</dbReference>
<evidence type="ECO:0000313" key="7">
    <source>
        <dbReference type="EMBL" id="GET44605.1"/>
    </source>
</evidence>
<protein>
    <submittedName>
        <fullName evidence="7">Transposase, IS605 OrfB family protein</fullName>
    </submittedName>
</protein>
<keyword evidence="2" id="KW-0815">Transposition</keyword>
<evidence type="ECO:0000256" key="3">
    <source>
        <dbReference type="ARBA" id="ARBA00023125"/>
    </source>
</evidence>
<dbReference type="EMBL" id="BLAY01000443">
    <property type="protein sequence ID" value="GET44605.1"/>
    <property type="molecule type" value="Genomic_DNA"/>
</dbReference>
<accession>A0AAV3XU68</accession>
<feature type="domain" description="Cas12f1-like TNB" evidence="6">
    <location>
        <begin position="295"/>
        <end position="359"/>
    </location>
</feature>
<evidence type="ECO:0000256" key="4">
    <source>
        <dbReference type="ARBA" id="ARBA00023172"/>
    </source>
</evidence>
<organism evidence="7 8">
    <name type="scientific">Microseira wollei NIES-4236</name>
    <dbReference type="NCBI Taxonomy" id="2530354"/>
    <lineage>
        <taxon>Bacteria</taxon>
        <taxon>Bacillati</taxon>
        <taxon>Cyanobacteriota</taxon>
        <taxon>Cyanophyceae</taxon>
        <taxon>Oscillatoriophycideae</taxon>
        <taxon>Aerosakkonematales</taxon>
        <taxon>Aerosakkonemataceae</taxon>
        <taxon>Microseira</taxon>
    </lineage>
</organism>
<dbReference type="AlphaFoldDB" id="A0AAV3XU68"/>
<dbReference type="GO" id="GO:0003677">
    <property type="term" value="F:DNA binding"/>
    <property type="evidence" value="ECO:0007669"/>
    <property type="project" value="UniProtKB-KW"/>
</dbReference>
<dbReference type="GO" id="GO:0032196">
    <property type="term" value="P:transposition"/>
    <property type="evidence" value="ECO:0007669"/>
    <property type="project" value="UniProtKB-KW"/>
</dbReference>
<dbReference type="InterPro" id="IPR010095">
    <property type="entry name" value="Cas12f1-like_TNB"/>
</dbReference>
<comment type="caution">
    <text evidence="7">The sequence shown here is derived from an EMBL/GenBank/DDBJ whole genome shotgun (WGS) entry which is preliminary data.</text>
</comment>
<keyword evidence="4" id="KW-0233">DNA recombination</keyword>
<reference evidence="7" key="1">
    <citation type="submission" date="2019-10" db="EMBL/GenBank/DDBJ databases">
        <title>Draft genome sequece of Microseira wollei NIES-4236.</title>
        <authorList>
            <person name="Yamaguchi H."/>
            <person name="Suzuki S."/>
            <person name="Kawachi M."/>
        </authorList>
    </citation>
    <scope>NUCLEOTIDE SEQUENCE</scope>
    <source>
        <strain evidence="7">NIES-4236</strain>
    </source>
</reference>
<evidence type="ECO:0000259" key="6">
    <source>
        <dbReference type="Pfam" id="PF07282"/>
    </source>
</evidence>
<feature type="domain" description="Probable transposase IS891/IS1136/IS1341" evidence="5">
    <location>
        <begin position="169"/>
        <end position="283"/>
    </location>
</feature>
<sequence length="402" mass="46414">MLVLEYKVKAKPNQYQAIEAAIRTTQFVRNKCIRYWMDAPKDSKINRFSLNKYSTELRNEYSFVQDLNSMAVQAAAERGWSAISRFYNNCKTKKPGLKGYPRFQKDNRSVEYKTSGWKLHPTLRRITFSDKKEIGELRLLGKWDIHTYPVKSIKRVRLVRRADGYYCQFAVGIEVTEQLEPTGNVIGLDVGIEFFYTDYNGHQEENPRFLRKAERAIKHAQRRIYKKQKGKTGRCKARKRFAKKHLKVNRQRHEHAKRLARCVIKSNDLVAYEDLNVRNLVKNHCLAKSISDASWTQFRQWLEYFAGKFDREAVAVKPHYTSQKCSQCGAIVKKSLSVRTHVCQCGCRLNRDENAAINILNLALQARGGHPQSNAKGVGTATLLGETLVEQVLTMSLESPVF</sequence>
<dbReference type="InterPro" id="IPR001959">
    <property type="entry name" value="Transposase"/>
</dbReference>
<gene>
    <name evidence="7" type="ORF">MiSe_94360</name>
</gene>
<keyword evidence="8" id="KW-1185">Reference proteome</keyword>
<dbReference type="NCBIfam" id="NF040570">
    <property type="entry name" value="guided_TnpB"/>
    <property type="match status" value="1"/>
</dbReference>
<evidence type="ECO:0000259" key="5">
    <source>
        <dbReference type="Pfam" id="PF01385"/>
    </source>
</evidence>